<comment type="caution">
    <text evidence="1">The sequence shown here is derived from an EMBL/GenBank/DDBJ whole genome shotgun (WGS) entry which is preliminary data.</text>
</comment>
<proteinExistence type="predicted"/>
<protein>
    <submittedName>
        <fullName evidence="1">Uncharacterized protein</fullName>
    </submittedName>
</protein>
<organism evidence="1 2">
    <name type="scientific">Trapa natans</name>
    <name type="common">Water chestnut</name>
    <dbReference type="NCBI Taxonomy" id="22666"/>
    <lineage>
        <taxon>Eukaryota</taxon>
        <taxon>Viridiplantae</taxon>
        <taxon>Streptophyta</taxon>
        <taxon>Embryophyta</taxon>
        <taxon>Tracheophyta</taxon>
        <taxon>Spermatophyta</taxon>
        <taxon>Magnoliopsida</taxon>
        <taxon>eudicotyledons</taxon>
        <taxon>Gunneridae</taxon>
        <taxon>Pentapetalae</taxon>
        <taxon>rosids</taxon>
        <taxon>malvids</taxon>
        <taxon>Myrtales</taxon>
        <taxon>Lythraceae</taxon>
        <taxon>Trapa</taxon>
    </lineage>
</organism>
<gene>
    <name evidence="1" type="ORF">SAY86_001355</name>
</gene>
<name>A0AAN7MQX4_TRANT</name>
<evidence type="ECO:0000313" key="1">
    <source>
        <dbReference type="EMBL" id="KAK4803152.1"/>
    </source>
</evidence>
<dbReference type="Proteomes" id="UP001346149">
    <property type="component" value="Unassembled WGS sequence"/>
</dbReference>
<dbReference type="AlphaFoldDB" id="A0AAN7MQX4"/>
<sequence>MKILLLGPFDILDEGHLIEEADEILGLIGIAWSTLGINEKFHEVLYSWVCFQQEWETLSSHQRQASSAIEVFRIIEEDQEWCPGILETCYYAGCTEMVLKMLD</sequence>
<reference evidence="1 2" key="1">
    <citation type="journal article" date="2023" name="Hortic Res">
        <title>Pangenome of water caltrop reveals structural variations and asymmetric subgenome divergence after allopolyploidization.</title>
        <authorList>
            <person name="Zhang X."/>
            <person name="Chen Y."/>
            <person name="Wang L."/>
            <person name="Yuan Y."/>
            <person name="Fang M."/>
            <person name="Shi L."/>
            <person name="Lu R."/>
            <person name="Comes H.P."/>
            <person name="Ma Y."/>
            <person name="Chen Y."/>
            <person name="Huang G."/>
            <person name="Zhou Y."/>
            <person name="Zheng Z."/>
            <person name="Qiu Y."/>
        </authorList>
    </citation>
    <scope>NUCLEOTIDE SEQUENCE [LARGE SCALE GENOMIC DNA]</scope>
    <source>
        <strain evidence="1">F231</strain>
    </source>
</reference>
<dbReference type="PANTHER" id="PTHR31280">
    <property type="entry name" value="PROTEIN UNC-13 HOMOLOG"/>
    <property type="match status" value="1"/>
</dbReference>
<dbReference type="PANTHER" id="PTHR31280:SF3">
    <property type="entry name" value="DNA TOPOISOMERASE 4 SUBUNIT B (DUF810)"/>
    <property type="match status" value="1"/>
</dbReference>
<evidence type="ECO:0000313" key="2">
    <source>
        <dbReference type="Proteomes" id="UP001346149"/>
    </source>
</evidence>
<dbReference type="EMBL" id="JAXQNO010000002">
    <property type="protein sequence ID" value="KAK4803152.1"/>
    <property type="molecule type" value="Genomic_DNA"/>
</dbReference>
<dbReference type="InterPro" id="IPR008528">
    <property type="entry name" value="unc-13_homologue"/>
</dbReference>
<keyword evidence="2" id="KW-1185">Reference proteome</keyword>
<accession>A0AAN7MQX4</accession>